<dbReference type="PROSITE" id="PS50125">
    <property type="entry name" value="GUANYLATE_CYCLASE_2"/>
    <property type="match status" value="1"/>
</dbReference>
<dbReference type="GeneID" id="94836743"/>
<dbReference type="PANTHER" id="PTHR45655:SF13">
    <property type="entry name" value="SOLUBLE GUANYLATE CYCLASE GCY-32-RELATED"/>
    <property type="match status" value="1"/>
</dbReference>
<protein>
    <recommendedName>
        <fullName evidence="7">Adenylate and Guanylate cyclase catalytic domain containing protein</fullName>
    </recommendedName>
</protein>
<keyword evidence="2" id="KW-0472">Membrane</keyword>
<feature type="domain" description="PAS" evidence="3">
    <location>
        <begin position="1223"/>
        <end position="1261"/>
    </location>
</feature>
<dbReference type="Gene3D" id="3.30.450.20">
    <property type="entry name" value="PAS domain"/>
    <property type="match status" value="1"/>
</dbReference>
<dbReference type="GO" id="GO:0008074">
    <property type="term" value="C:guanylate cyclase complex, soluble"/>
    <property type="evidence" value="ECO:0007669"/>
    <property type="project" value="TreeGrafter"/>
</dbReference>
<dbReference type="InterPro" id="IPR035965">
    <property type="entry name" value="PAS-like_dom_sf"/>
</dbReference>
<dbReference type="GO" id="GO:0004383">
    <property type="term" value="F:guanylate cyclase activity"/>
    <property type="evidence" value="ECO:0007669"/>
    <property type="project" value="TreeGrafter"/>
</dbReference>
<dbReference type="Pfam" id="PF00211">
    <property type="entry name" value="Guanylate_cyc"/>
    <property type="match status" value="1"/>
</dbReference>
<accession>A0A1J4KDR4</accession>
<dbReference type="PANTHER" id="PTHR45655">
    <property type="entry name" value="GUANYLATE CYCLASE SOLUBLE SUBUNIT BETA-2"/>
    <property type="match status" value="1"/>
</dbReference>
<dbReference type="SUPFAM" id="SSF55785">
    <property type="entry name" value="PYP-like sensor domain (PAS domain)"/>
    <property type="match status" value="1"/>
</dbReference>
<feature type="region of interest" description="Disordered" evidence="1">
    <location>
        <begin position="921"/>
        <end position="940"/>
    </location>
</feature>
<reference evidence="5" key="1">
    <citation type="submission" date="2016-10" db="EMBL/GenBank/DDBJ databases">
        <authorList>
            <person name="Benchimol M."/>
            <person name="Almeida L.G."/>
            <person name="Vasconcelos A.T."/>
            <person name="Perreira-Neves A."/>
            <person name="Rosa I.A."/>
            <person name="Tasca T."/>
            <person name="Bogo M.R."/>
            <person name="de Souza W."/>
        </authorList>
    </citation>
    <scope>NUCLEOTIDE SEQUENCE [LARGE SCALE GENOMIC DNA]</scope>
    <source>
        <strain evidence="5">K</strain>
    </source>
</reference>
<feature type="transmembrane region" description="Helical" evidence="2">
    <location>
        <begin position="250"/>
        <end position="268"/>
    </location>
</feature>
<evidence type="ECO:0000313" key="6">
    <source>
        <dbReference type="Proteomes" id="UP000179807"/>
    </source>
</evidence>
<feature type="domain" description="Guanylate cyclase" evidence="4">
    <location>
        <begin position="1388"/>
        <end position="1520"/>
    </location>
</feature>
<evidence type="ECO:0000256" key="1">
    <source>
        <dbReference type="SAM" id="MobiDB-lite"/>
    </source>
</evidence>
<dbReference type="OrthoDB" id="1890790at2759"/>
<keyword evidence="6" id="KW-1185">Reference proteome</keyword>
<evidence type="ECO:0000313" key="5">
    <source>
        <dbReference type="EMBL" id="OHT09575.1"/>
    </source>
</evidence>
<comment type="caution">
    <text evidence="5">The sequence shown here is derived from an EMBL/GenBank/DDBJ whole genome shotgun (WGS) entry which is preliminary data.</text>
</comment>
<feature type="transmembrane region" description="Helical" evidence="2">
    <location>
        <begin position="179"/>
        <end position="204"/>
    </location>
</feature>
<dbReference type="RefSeq" id="XP_068362711.1">
    <property type="nucleotide sequence ID" value="XM_068502039.1"/>
</dbReference>
<organism evidence="5 6">
    <name type="scientific">Tritrichomonas foetus</name>
    <dbReference type="NCBI Taxonomy" id="1144522"/>
    <lineage>
        <taxon>Eukaryota</taxon>
        <taxon>Metamonada</taxon>
        <taxon>Parabasalia</taxon>
        <taxon>Tritrichomonadida</taxon>
        <taxon>Tritrichomonadidae</taxon>
        <taxon>Tritrichomonas</taxon>
    </lineage>
</organism>
<dbReference type="VEuPathDB" id="TrichDB:TRFO_21546"/>
<evidence type="ECO:0000259" key="3">
    <source>
        <dbReference type="PROSITE" id="PS50112"/>
    </source>
</evidence>
<dbReference type="EMBL" id="MLAK01000636">
    <property type="protein sequence ID" value="OHT09575.1"/>
    <property type="molecule type" value="Genomic_DNA"/>
</dbReference>
<name>A0A1J4KDR4_9EUKA</name>
<evidence type="ECO:0000256" key="2">
    <source>
        <dbReference type="SAM" id="Phobius"/>
    </source>
</evidence>
<gene>
    <name evidence="5" type="ORF">TRFO_21546</name>
</gene>
<dbReference type="PROSITE" id="PS50112">
    <property type="entry name" value="PAS"/>
    <property type="match status" value="1"/>
</dbReference>
<dbReference type="Gene3D" id="3.30.70.1230">
    <property type="entry name" value="Nucleotide cyclase"/>
    <property type="match status" value="1"/>
</dbReference>
<keyword evidence="2" id="KW-1133">Transmembrane helix</keyword>
<feature type="transmembrane region" description="Helical" evidence="2">
    <location>
        <begin position="879"/>
        <end position="900"/>
    </location>
</feature>
<feature type="transmembrane region" description="Helical" evidence="2">
    <location>
        <begin position="148"/>
        <end position="173"/>
    </location>
</feature>
<dbReference type="GO" id="GO:0019934">
    <property type="term" value="P:cGMP-mediated signaling"/>
    <property type="evidence" value="ECO:0007669"/>
    <property type="project" value="TreeGrafter"/>
</dbReference>
<feature type="transmembrane region" description="Helical" evidence="2">
    <location>
        <begin position="56"/>
        <end position="77"/>
    </location>
</feature>
<dbReference type="CDD" id="cd07302">
    <property type="entry name" value="CHD"/>
    <property type="match status" value="1"/>
</dbReference>
<feature type="transmembrane region" description="Helical" evidence="2">
    <location>
        <begin position="280"/>
        <end position="300"/>
    </location>
</feature>
<dbReference type="GO" id="GO:0070482">
    <property type="term" value="P:response to oxygen levels"/>
    <property type="evidence" value="ECO:0007669"/>
    <property type="project" value="TreeGrafter"/>
</dbReference>
<keyword evidence="2" id="KW-0812">Transmembrane</keyword>
<dbReference type="Proteomes" id="UP000179807">
    <property type="component" value="Unassembled WGS sequence"/>
</dbReference>
<sequence length="1577" mass="179803">MSVIHPQSLAAQLSSTQTTRMTTVVGKEEEVLVAEWCESFLFPFLAEVAAKTSPHVIVTFFQLIITLFQIFSSYLYLSSDILWGTDRPKWIKSFSYLTNLGVINDPDFKTVYPQYIVFYAYFILEALLFMMIYLWYQSTRSFFHWQLELIRFFLSANLVFVPIGASLTGYAVVETANKLTISAIFVLAPTLILTVILSVILYYGNWLLSYNPYLPRSITASWSSVSQNALYMHLTLTAFLGPVLNIFPTWLFIFTLVSGVIFCIYEMYHCSFLPFVKKVMNVIFFGLIIESFIATLMSFVKYFYNISVIVITIDVVIVIILSMIIFNFGYISQQESKITELLSPGQERMSPDEINQYFDKVTFSSYRSAQMFLHVGVSKLCPSLTNFSFMRYMVDNYMQTDILFSILQITAFFPCEQQFLSYLLTVVRQIPTIHFGQNFMIYQIQKIRIIRQSSVSLEVSSALEILKKMSLDTISQVRGFWTEILHSKSDISISSLYYLGNITVRTNAAFMDAIDRFPNSQGLNDAYCTFLIEAKGDFSKAVHISHRLSMIEQGKQFVTDLAFLNFINVFPEYLKQKVLTVHGNRAMTDMSSMESSSTDRSFDWSSDSIDMDLLNKKCEDIIVGMIDHGKLRLSLQHAMRFFTPTPLKIMMVLVVLQFVSYFIIAIVILTIVPSISEKPLVMMRSFTHTNNYMTSYLYMADICCGFQVQEVSDMLLRGDCLDHISKTLNISLKKLKSSPSIFNEPAISLHQSIIDFQDEFTAENQLAIQNMDLHTDLMAFLTNDSMDTMIQLDPLSSIKTALIEMPLKSRIISQASLLDYISSYLEMNNYDSQYILSMGSIMRDIYTSGPLINQVFDLLSPPSLEVCDQNEKSLRELTIIAMSVLGSFFAITEMVTYFFIVKMNKKLSNILRSVKPEVVRDSGKPISKKGNKKDLSTGSRHSPHDFSFIMATLPIIFLLSLIIVTALICLACINYAESINFIKQLFVCSYHASLRAANIQSIFLNIALNKTGLAGDTFEVDEQTIELYLEQILNTTSTLNLELIGQNEFFDQYYFSDHSNLTKDPDFTDFIDSVSMSNRLNLAYMYLQIVFILHKIRIEDKVTSDTEFLFGNEFINFLFILDMYVADLLKELQQMLFDFTEKRFHTMYDFVLLMSILTLVALFFILLIEGFILRRLLMSYDAFKQLILLIDPVSTMKNKTLLELITGISVDDSMTVLKPSELILTSMESCIVTIDKNLIIQNVNDSVQILTGFTPDQVLGQGVTFLVPVPMDDQNKIDMSAENSFYPVIHDILAGIGDPSITVDVEIMTENTSLMKTQMTIIPQYIKNEVESIALIFTGVQQKLIQVQKLKILQQRVDTLLQSYIPKVLFNDPNFGDKSTIYRAEQATIVYIEICGLSDFVFTMSPKQLISATETVYTAINNIALKYDTVEPIKENDDQYIAVLGLFDRSITVEKQVNDAICFADEVLSELENINEQLDADIPLGIGVHTGGPVVGYIEDPVKLRIEVLSETLRASIKMQELGERNVIQLTESVAQLMVNPKFDKIPVHKVKTNDREEQVYYLREISCVDQQKTPSE</sequence>
<feature type="transmembrane region" description="Helical" evidence="2">
    <location>
        <begin position="649"/>
        <end position="672"/>
    </location>
</feature>
<dbReference type="NCBIfam" id="TIGR00229">
    <property type="entry name" value="sensory_box"/>
    <property type="match status" value="1"/>
</dbReference>
<dbReference type="InterPro" id="IPR001054">
    <property type="entry name" value="A/G_cyclase"/>
</dbReference>
<dbReference type="SMART" id="SM00044">
    <property type="entry name" value="CYCc"/>
    <property type="match status" value="1"/>
</dbReference>
<feature type="transmembrane region" description="Helical" evidence="2">
    <location>
        <begin position="1150"/>
        <end position="1173"/>
    </location>
</feature>
<proteinExistence type="predicted"/>
<feature type="transmembrane region" description="Helical" evidence="2">
    <location>
        <begin position="948"/>
        <end position="976"/>
    </location>
</feature>
<evidence type="ECO:0008006" key="7">
    <source>
        <dbReference type="Google" id="ProtNLM"/>
    </source>
</evidence>
<dbReference type="InterPro" id="IPR029787">
    <property type="entry name" value="Nucleotide_cyclase"/>
</dbReference>
<dbReference type="InterPro" id="IPR000014">
    <property type="entry name" value="PAS"/>
</dbReference>
<evidence type="ECO:0000259" key="4">
    <source>
        <dbReference type="PROSITE" id="PS50125"/>
    </source>
</evidence>
<feature type="transmembrane region" description="Helical" evidence="2">
    <location>
        <begin position="306"/>
        <end position="328"/>
    </location>
</feature>
<dbReference type="SUPFAM" id="SSF55073">
    <property type="entry name" value="Nucleotide cyclase"/>
    <property type="match status" value="1"/>
</dbReference>
<feature type="transmembrane region" description="Helical" evidence="2">
    <location>
        <begin position="116"/>
        <end position="136"/>
    </location>
</feature>